<evidence type="ECO:0000313" key="2">
    <source>
        <dbReference type="EMBL" id="PYF04890.1"/>
    </source>
</evidence>
<gene>
    <name evidence="2" type="ORF">BJ122_102116</name>
</gene>
<feature type="region of interest" description="Disordered" evidence="1">
    <location>
        <begin position="132"/>
        <end position="152"/>
    </location>
</feature>
<protein>
    <submittedName>
        <fullName evidence="2">Putative repeat protein (TIGR03809 family)</fullName>
    </submittedName>
</protein>
<dbReference type="EMBL" id="QJTI01000002">
    <property type="protein sequence ID" value="PYF04890.1"/>
    <property type="molecule type" value="Genomic_DNA"/>
</dbReference>
<accession>A0A318TLZ6</accession>
<dbReference type="RefSeq" id="WP_110779548.1">
    <property type="nucleotide sequence ID" value="NZ_QJTI01000002.1"/>
</dbReference>
<organism evidence="2 3">
    <name type="scientific">Rhodopseudomonas faecalis</name>
    <dbReference type="NCBI Taxonomy" id="99655"/>
    <lineage>
        <taxon>Bacteria</taxon>
        <taxon>Pseudomonadati</taxon>
        <taxon>Pseudomonadota</taxon>
        <taxon>Alphaproteobacteria</taxon>
        <taxon>Hyphomicrobiales</taxon>
        <taxon>Nitrobacteraceae</taxon>
        <taxon>Rhodopseudomonas</taxon>
    </lineage>
</organism>
<reference evidence="2 3" key="1">
    <citation type="submission" date="2018-06" db="EMBL/GenBank/DDBJ databases">
        <title>Genomic Encyclopedia of Archaeal and Bacterial Type Strains, Phase II (KMG-II): from individual species to whole genera.</title>
        <authorList>
            <person name="Goeker M."/>
        </authorList>
    </citation>
    <scope>NUCLEOTIDE SEQUENCE [LARGE SCALE GENOMIC DNA]</scope>
    <source>
        <strain evidence="2 3">JCM 11668</strain>
    </source>
</reference>
<proteinExistence type="predicted"/>
<evidence type="ECO:0000256" key="1">
    <source>
        <dbReference type="SAM" id="MobiDB-lite"/>
    </source>
</evidence>
<dbReference type="AlphaFoldDB" id="A0A318TLZ6"/>
<sequence length="168" mass="19293">MAEHLDVIRGRALVERWCILAEQRLDYLTELYETGRWRRFHTEPDFIDNIREAKQAVIAWRGILECEAGADNRPIDLSWLGRNPNVPPRVRSFSDDEPVFDPVPEPPFSIEVPEEEAPPVAPLDCLIAAVADDVDQHDEPEDDAPQSYSAPLNLEEIQRRYPLLRPTL</sequence>
<dbReference type="Proteomes" id="UP000248148">
    <property type="component" value="Unassembled WGS sequence"/>
</dbReference>
<dbReference type="NCBIfam" id="TIGR03809">
    <property type="entry name" value="TIGR03809 family protein"/>
    <property type="match status" value="1"/>
</dbReference>
<comment type="caution">
    <text evidence="2">The sequence shown here is derived from an EMBL/GenBank/DDBJ whole genome shotgun (WGS) entry which is preliminary data.</text>
</comment>
<dbReference type="InterPro" id="IPR022268">
    <property type="entry name" value="CHP03809"/>
</dbReference>
<name>A0A318TLZ6_9BRAD</name>
<evidence type="ECO:0000313" key="3">
    <source>
        <dbReference type="Proteomes" id="UP000248148"/>
    </source>
</evidence>
<dbReference type="OrthoDB" id="8127035at2"/>
<feature type="compositionally biased region" description="Acidic residues" evidence="1">
    <location>
        <begin position="132"/>
        <end position="144"/>
    </location>
</feature>
<keyword evidence="3" id="KW-1185">Reference proteome</keyword>